<dbReference type="InterPro" id="IPR031825">
    <property type="entry name" value="RXLR"/>
</dbReference>
<comment type="caution">
    <text evidence="6">The sequence shown here is derived from an EMBL/GenBank/DDBJ whole genome shotgun (WGS) entry which is preliminary data.</text>
</comment>
<gene>
    <name evidence="6" type="ORF">F444_02380</name>
</gene>
<dbReference type="Pfam" id="PF16810">
    <property type="entry name" value="RXLR"/>
    <property type="match status" value="1"/>
</dbReference>
<dbReference type="Proteomes" id="UP000028582">
    <property type="component" value="Unassembled WGS sequence"/>
</dbReference>
<sequence>MCVCTIVLTVAAAASILGNVECVSTTGAVDIDALATTITTGLHTPTVAGQSGSGVQRRLRKHEAAHGDYDLDQDSSNEERGGGDVMAKAVGFLFKIFDDMDNTAIKGEANDIIGMMVMEKKWGKDDKIDGIIKKVTNGKTVEDAAAAER</sequence>
<evidence type="ECO:0000256" key="1">
    <source>
        <dbReference type="ARBA" id="ARBA00004613"/>
    </source>
</evidence>
<keyword evidence="3 5" id="KW-0964">Secreted</keyword>
<evidence type="ECO:0000313" key="6">
    <source>
        <dbReference type="EMBL" id="ETO83622.1"/>
    </source>
</evidence>
<comment type="function">
    <text evidence="5">Effector that suppresses plant defense responses during pathogen infection.</text>
</comment>
<evidence type="ECO:0000256" key="3">
    <source>
        <dbReference type="ARBA" id="ARBA00022525"/>
    </source>
</evidence>
<evidence type="ECO:0000256" key="4">
    <source>
        <dbReference type="ARBA" id="ARBA00022729"/>
    </source>
</evidence>
<dbReference type="EMBL" id="ANJA01000462">
    <property type="protein sequence ID" value="ETO83622.1"/>
    <property type="molecule type" value="Genomic_DNA"/>
</dbReference>
<comment type="domain">
    <text evidence="5">The RxLR-dEER motif acts to carry the protein into the host cell cytoplasm through binding to cell surface phosphatidylinositol-3-phosphate.</text>
</comment>
<accession>A0A081AXL1</accession>
<organism evidence="6 7">
    <name type="scientific">Phytophthora nicotianae P1976</name>
    <dbReference type="NCBI Taxonomy" id="1317066"/>
    <lineage>
        <taxon>Eukaryota</taxon>
        <taxon>Sar</taxon>
        <taxon>Stramenopiles</taxon>
        <taxon>Oomycota</taxon>
        <taxon>Peronosporomycetes</taxon>
        <taxon>Peronosporales</taxon>
        <taxon>Peronosporaceae</taxon>
        <taxon>Phytophthora</taxon>
    </lineage>
</organism>
<proteinExistence type="inferred from homology"/>
<evidence type="ECO:0000313" key="7">
    <source>
        <dbReference type="Proteomes" id="UP000028582"/>
    </source>
</evidence>
<keyword evidence="4 5" id="KW-0732">Signal</keyword>
<evidence type="ECO:0000256" key="5">
    <source>
        <dbReference type="RuleBase" id="RU367124"/>
    </source>
</evidence>
<dbReference type="AlphaFoldDB" id="A0A081AXL1"/>
<evidence type="ECO:0000256" key="2">
    <source>
        <dbReference type="ARBA" id="ARBA00010400"/>
    </source>
</evidence>
<comment type="similarity">
    <text evidence="2 5">Belongs to the RxLR effector family.</text>
</comment>
<feature type="chain" id="PRO_5044994594" description="RxLR effector protein" evidence="5">
    <location>
        <begin position="23"/>
        <end position="149"/>
    </location>
</feature>
<comment type="subcellular location">
    <subcellularLocation>
        <location evidence="1 5">Secreted</location>
    </subcellularLocation>
</comment>
<protein>
    <recommendedName>
        <fullName evidence="5">RxLR effector protein</fullName>
    </recommendedName>
</protein>
<feature type="signal peptide" evidence="5">
    <location>
        <begin position="1"/>
        <end position="22"/>
    </location>
</feature>
<name>A0A081AXL1_PHYNI</name>
<reference evidence="6 7" key="1">
    <citation type="submission" date="2013-11" db="EMBL/GenBank/DDBJ databases">
        <title>The Genome Sequence of Phytophthora parasitica P1976.</title>
        <authorList>
            <consortium name="The Broad Institute Genomics Platform"/>
            <person name="Russ C."/>
            <person name="Tyler B."/>
            <person name="Panabieres F."/>
            <person name="Shan W."/>
            <person name="Tripathy S."/>
            <person name="Grunwald N."/>
            <person name="Machado M."/>
            <person name="Johnson C.S."/>
            <person name="Walker B."/>
            <person name="Young S."/>
            <person name="Zeng Q."/>
            <person name="Gargeya S."/>
            <person name="Fitzgerald M."/>
            <person name="Haas B."/>
            <person name="Abouelleil A."/>
            <person name="Allen A.W."/>
            <person name="Alvarado L."/>
            <person name="Arachchi H.M."/>
            <person name="Berlin A.M."/>
            <person name="Chapman S.B."/>
            <person name="Gainer-Dewar J."/>
            <person name="Goldberg J."/>
            <person name="Griggs A."/>
            <person name="Gujja S."/>
            <person name="Hansen M."/>
            <person name="Howarth C."/>
            <person name="Imamovic A."/>
            <person name="Ireland A."/>
            <person name="Larimer J."/>
            <person name="McCowan C."/>
            <person name="Murphy C."/>
            <person name="Pearson M."/>
            <person name="Poon T.W."/>
            <person name="Priest M."/>
            <person name="Roberts A."/>
            <person name="Saif S."/>
            <person name="Shea T."/>
            <person name="Sisk P."/>
            <person name="Sykes S."/>
            <person name="Wortman J."/>
            <person name="Nusbaum C."/>
            <person name="Birren B."/>
        </authorList>
    </citation>
    <scope>NUCLEOTIDE SEQUENCE [LARGE SCALE GENOMIC DNA]</scope>
    <source>
        <strain evidence="6 7">P1976</strain>
    </source>
</reference>